<evidence type="ECO:0000313" key="2">
    <source>
        <dbReference type="Proteomes" id="UP001168821"/>
    </source>
</evidence>
<dbReference type="EMBL" id="JALNTZ010000001">
    <property type="protein sequence ID" value="KAJ3664860.1"/>
    <property type="molecule type" value="Genomic_DNA"/>
</dbReference>
<gene>
    <name evidence="1" type="ORF">Zmor_000400</name>
</gene>
<dbReference type="AlphaFoldDB" id="A0AA38IXF7"/>
<dbReference type="SUPFAM" id="SSF48403">
    <property type="entry name" value="Ankyrin repeat"/>
    <property type="match status" value="1"/>
</dbReference>
<protein>
    <submittedName>
        <fullName evidence="1">Uncharacterized protein</fullName>
    </submittedName>
</protein>
<dbReference type="Proteomes" id="UP001168821">
    <property type="component" value="Unassembled WGS sequence"/>
</dbReference>
<accession>A0AA38IXF7</accession>
<organism evidence="1 2">
    <name type="scientific">Zophobas morio</name>
    <dbReference type="NCBI Taxonomy" id="2755281"/>
    <lineage>
        <taxon>Eukaryota</taxon>
        <taxon>Metazoa</taxon>
        <taxon>Ecdysozoa</taxon>
        <taxon>Arthropoda</taxon>
        <taxon>Hexapoda</taxon>
        <taxon>Insecta</taxon>
        <taxon>Pterygota</taxon>
        <taxon>Neoptera</taxon>
        <taxon>Endopterygota</taxon>
        <taxon>Coleoptera</taxon>
        <taxon>Polyphaga</taxon>
        <taxon>Cucujiformia</taxon>
        <taxon>Tenebrionidae</taxon>
        <taxon>Zophobas</taxon>
    </lineage>
</organism>
<keyword evidence="2" id="KW-1185">Reference proteome</keyword>
<proteinExistence type="predicted"/>
<evidence type="ECO:0000313" key="1">
    <source>
        <dbReference type="EMBL" id="KAJ3664860.1"/>
    </source>
</evidence>
<name>A0AA38IXF7_9CUCU</name>
<sequence length="286" mass="33336">MSQNLIKKLISNSKNEDGRKENLNILNGYITNSILIHDYLNVCYKGEHTADAEWLIKHKIDITKVCVETIDKKDVKKIVTPLERSCERQYVETINPLITNLEKQTLEDRNKILCSSLSITIKRLGDDEATYKKSNEEPDEKFDEESNEYIECYKLVLQAVKRMKDLDTEQYEDIFQQTPLFYANYYNHPKIAVEILETVCLINDRSGVSPIYQIDTKTLEEHLDRCITTEKGPSDNPGTHIKFNFETLLCRERHKHETAKLTMKQKFCSKFVIQTNLIISFCILLS</sequence>
<comment type="caution">
    <text evidence="1">The sequence shown here is derived from an EMBL/GenBank/DDBJ whole genome shotgun (WGS) entry which is preliminary data.</text>
</comment>
<dbReference type="Gene3D" id="1.25.40.20">
    <property type="entry name" value="Ankyrin repeat-containing domain"/>
    <property type="match status" value="1"/>
</dbReference>
<dbReference type="InterPro" id="IPR036770">
    <property type="entry name" value="Ankyrin_rpt-contain_sf"/>
</dbReference>
<reference evidence="1" key="1">
    <citation type="journal article" date="2023" name="G3 (Bethesda)">
        <title>Whole genome assemblies of Zophobas morio and Tenebrio molitor.</title>
        <authorList>
            <person name="Kaur S."/>
            <person name="Stinson S.A."/>
            <person name="diCenzo G.C."/>
        </authorList>
    </citation>
    <scope>NUCLEOTIDE SEQUENCE</scope>
    <source>
        <strain evidence="1">QUZm001</strain>
    </source>
</reference>